<feature type="region of interest" description="Disordered" evidence="6">
    <location>
        <begin position="388"/>
        <end position="409"/>
    </location>
</feature>
<proteinExistence type="predicted"/>
<feature type="compositionally biased region" description="Polar residues" evidence="6">
    <location>
        <begin position="125"/>
        <end position="150"/>
    </location>
</feature>
<dbReference type="STRING" id="93625.A0A409XIM3"/>
<dbReference type="OrthoDB" id="5344169at2759"/>
<evidence type="ECO:0000256" key="6">
    <source>
        <dbReference type="SAM" id="MobiDB-lite"/>
    </source>
</evidence>
<dbReference type="GO" id="GO:0000978">
    <property type="term" value="F:RNA polymerase II cis-regulatory region sequence-specific DNA binding"/>
    <property type="evidence" value="ECO:0007669"/>
    <property type="project" value="TreeGrafter"/>
</dbReference>
<dbReference type="SUPFAM" id="SSF47459">
    <property type="entry name" value="HLH, helix-loop-helix DNA-binding domain"/>
    <property type="match status" value="1"/>
</dbReference>
<comment type="subcellular location">
    <subcellularLocation>
        <location evidence="1">Nucleus</location>
    </subcellularLocation>
</comment>
<feature type="region of interest" description="Disordered" evidence="6">
    <location>
        <begin position="1"/>
        <end position="41"/>
    </location>
</feature>
<feature type="compositionally biased region" description="Polar residues" evidence="6">
    <location>
        <begin position="269"/>
        <end position="279"/>
    </location>
</feature>
<dbReference type="PANTHER" id="PTHR15741:SF38">
    <property type="entry name" value="BHLH DOMAIN-CONTAINING PROTEIN"/>
    <property type="match status" value="1"/>
</dbReference>
<feature type="compositionally biased region" description="Basic and acidic residues" evidence="6">
    <location>
        <begin position="533"/>
        <end position="553"/>
    </location>
</feature>
<dbReference type="InterPro" id="IPR052207">
    <property type="entry name" value="Max-like/E-box_TFs"/>
</dbReference>
<feature type="compositionally biased region" description="Low complexity" evidence="6">
    <location>
        <begin position="556"/>
        <end position="572"/>
    </location>
</feature>
<feature type="region of interest" description="Disordered" evidence="6">
    <location>
        <begin position="433"/>
        <end position="619"/>
    </location>
</feature>
<evidence type="ECO:0000256" key="4">
    <source>
        <dbReference type="ARBA" id="ARBA00023163"/>
    </source>
</evidence>
<feature type="compositionally biased region" description="Polar residues" evidence="6">
    <location>
        <begin position="76"/>
        <end position="88"/>
    </location>
</feature>
<dbReference type="Pfam" id="PF00010">
    <property type="entry name" value="HLH"/>
    <property type="match status" value="1"/>
</dbReference>
<feature type="compositionally biased region" description="Polar residues" evidence="6">
    <location>
        <begin position="215"/>
        <end position="233"/>
    </location>
</feature>
<evidence type="ECO:0000256" key="3">
    <source>
        <dbReference type="ARBA" id="ARBA00023125"/>
    </source>
</evidence>
<dbReference type="Gene3D" id="4.10.280.10">
    <property type="entry name" value="Helix-loop-helix DNA-binding domain"/>
    <property type="match status" value="1"/>
</dbReference>
<dbReference type="AlphaFoldDB" id="A0A409XIM3"/>
<dbReference type="InParanoid" id="A0A409XIM3"/>
<dbReference type="EMBL" id="NHYD01001593">
    <property type="protein sequence ID" value="PPQ90607.1"/>
    <property type="molecule type" value="Genomic_DNA"/>
</dbReference>
<feature type="compositionally biased region" description="Polar residues" evidence="6">
    <location>
        <begin position="442"/>
        <end position="458"/>
    </location>
</feature>
<feature type="compositionally biased region" description="Low complexity" evidence="6">
    <location>
        <begin position="199"/>
        <end position="214"/>
    </location>
</feature>
<feature type="compositionally biased region" description="Low complexity" evidence="6">
    <location>
        <begin position="817"/>
        <end position="834"/>
    </location>
</feature>
<keyword evidence="5" id="KW-0539">Nucleus</keyword>
<evidence type="ECO:0000259" key="7">
    <source>
        <dbReference type="PROSITE" id="PS50888"/>
    </source>
</evidence>
<dbReference type="GO" id="GO:0005634">
    <property type="term" value="C:nucleus"/>
    <property type="evidence" value="ECO:0007669"/>
    <property type="project" value="UniProtKB-SubCell"/>
</dbReference>
<dbReference type="InterPro" id="IPR011598">
    <property type="entry name" value="bHLH_dom"/>
</dbReference>
<keyword evidence="3" id="KW-0238">DNA-binding</keyword>
<feature type="region of interest" description="Disordered" evidence="6">
    <location>
        <begin position="1011"/>
        <end position="1036"/>
    </location>
</feature>
<feature type="compositionally biased region" description="Gly residues" evidence="6">
    <location>
        <begin position="692"/>
        <end position="706"/>
    </location>
</feature>
<reference evidence="8 9" key="1">
    <citation type="journal article" date="2018" name="Evol. Lett.">
        <title>Horizontal gene cluster transfer increased hallucinogenic mushroom diversity.</title>
        <authorList>
            <person name="Reynolds H.T."/>
            <person name="Vijayakumar V."/>
            <person name="Gluck-Thaler E."/>
            <person name="Korotkin H.B."/>
            <person name="Matheny P.B."/>
            <person name="Slot J.C."/>
        </authorList>
    </citation>
    <scope>NUCLEOTIDE SEQUENCE [LARGE SCALE GENOMIC DNA]</scope>
    <source>
        <strain evidence="8 9">2631</strain>
    </source>
</reference>
<dbReference type="GO" id="GO:0000981">
    <property type="term" value="F:DNA-binding transcription factor activity, RNA polymerase II-specific"/>
    <property type="evidence" value="ECO:0007669"/>
    <property type="project" value="TreeGrafter"/>
</dbReference>
<feature type="compositionally biased region" description="Acidic residues" evidence="6">
    <location>
        <begin position="1126"/>
        <end position="1140"/>
    </location>
</feature>
<evidence type="ECO:0000256" key="2">
    <source>
        <dbReference type="ARBA" id="ARBA00023015"/>
    </source>
</evidence>
<gene>
    <name evidence="8" type="ORF">CVT25_007568</name>
</gene>
<dbReference type="PROSITE" id="PS50888">
    <property type="entry name" value="BHLH"/>
    <property type="match status" value="1"/>
</dbReference>
<feature type="compositionally biased region" description="Polar residues" evidence="6">
    <location>
        <begin position="914"/>
        <end position="942"/>
    </location>
</feature>
<evidence type="ECO:0000313" key="9">
    <source>
        <dbReference type="Proteomes" id="UP000283269"/>
    </source>
</evidence>
<organism evidence="8 9">
    <name type="scientific">Psilocybe cyanescens</name>
    <dbReference type="NCBI Taxonomy" id="93625"/>
    <lineage>
        <taxon>Eukaryota</taxon>
        <taxon>Fungi</taxon>
        <taxon>Dikarya</taxon>
        <taxon>Basidiomycota</taxon>
        <taxon>Agaricomycotina</taxon>
        <taxon>Agaricomycetes</taxon>
        <taxon>Agaricomycetidae</taxon>
        <taxon>Agaricales</taxon>
        <taxon>Agaricineae</taxon>
        <taxon>Strophariaceae</taxon>
        <taxon>Psilocybe</taxon>
    </lineage>
</organism>
<feature type="compositionally biased region" description="Low complexity" evidence="6">
    <location>
        <begin position="860"/>
        <end position="895"/>
    </location>
</feature>
<sequence>MDPSLLATDYSSYASSSSSSTMTTGNSNTPSTSGGPQSPNALAMSLLNNLMQIQGLENNIVQQQLSNSLHPGAGAGSSSAQVPPPYTNNSTLLLEQQIKLSQLQQLQQLQNQIFQQQIALISGQSPSMLPSSPHVDSSRQSGGSNDQYTGLPTPGASAEIRPQRPSMSMDFTTLSPSASSVANYMEPLPRAHIPLPAASSSSTSSSSNSISNTNDHTQQQQHAQGHSPNPNMIQNQHYSQQHGSSSHARHNSGSEGSMNLNLQRQLQALSNSQHHQQQRPYHPLRQGRTPSSTAFHYQQQGMSSPIYHPISPIHNATSPHDDQARNPNFEHIQNHSQRSSSHHMVAPHSAPERVAFQIFQGPFPGGEGSSGGIPGLALGPAGMPLNDGHSLHHGRRMSLSESPRYAQGQRPVMASQMTHINQMQILDQDISPLTSPWLGAHPTSSANPNSHGAASTSPSNGSAVSASVTSSGSNLKPGGAGSKRTASSSGDEGGGGSGRSRKKQSPAIRPTLGLRRGERERGSASPFGGKSAGGKEAEKESSKGRAEKDRELTLHSSSSSARSGSGSVSPAPDLSGPEYRARSSENANANASSSMSATPTTSGANNTNSTSNSDSNIVSNSNALRSYRGSRSTNSTPLLRSTPTSLVMTATSAASMSGNSAKNKSRSKSGGRRGSGGVDRSMPPPRLPASVGRGGSSGSNGGGGGMEVDANVGGMDMNMNNMGGMEGMGMGMGMGGMNMDMDMGMGGMSMDVNGMGINSFGSMDMMDMGSGMDFANAHQQQGPHSQQQQPLVPVTPASIMNLGRLGINNTPGGSGRLGSASASASASLNSNNASGGVGAGSGTTASAVGRQAKTTKKDVATSSGKSASGTGAASTSSLGGGTTTTRSGRVSTRRMGIGGMVSPSLKPLLPAGSMTPNMDPTLPSPMTASAPNTPHTLPISTNASGSSGVGSSSAGPPMQVRKTSHKAAEQKRRDSLKTTFDDLRKLLPPIALPSDADTGDASSMLTSPLFNPTTPLLPGALPPRGPPKAGGEGPNKGVSKLQLLICGNEYIRLLKARVERRDDEIGRLRREVGRLRMVVEEGGGVSGSGLDAGEGEDALDLEKDIDAVEKSAMGAHAKSGGTNEGAGDDVMDEGDDEGDD</sequence>
<dbReference type="InterPro" id="IPR036638">
    <property type="entry name" value="HLH_DNA-bd_sf"/>
</dbReference>
<evidence type="ECO:0000256" key="5">
    <source>
        <dbReference type="ARBA" id="ARBA00023242"/>
    </source>
</evidence>
<feature type="region of interest" description="Disordered" evidence="6">
    <location>
        <begin position="269"/>
        <end position="291"/>
    </location>
</feature>
<keyword evidence="4" id="KW-0804">Transcription</keyword>
<feature type="region of interest" description="Disordered" evidence="6">
    <location>
        <begin position="192"/>
        <end position="257"/>
    </location>
</feature>
<feature type="region of interest" description="Disordered" evidence="6">
    <location>
        <begin position="67"/>
        <end position="88"/>
    </location>
</feature>
<feature type="region of interest" description="Disordered" evidence="6">
    <location>
        <begin position="303"/>
        <end position="328"/>
    </location>
</feature>
<feature type="region of interest" description="Disordered" evidence="6">
    <location>
        <begin position="803"/>
        <end position="977"/>
    </location>
</feature>
<feature type="compositionally biased region" description="Low complexity" evidence="6">
    <location>
        <begin position="584"/>
        <end position="619"/>
    </location>
</feature>
<feature type="region of interest" description="Disordered" evidence="6">
    <location>
        <begin position="1110"/>
        <end position="1140"/>
    </location>
</feature>
<protein>
    <recommendedName>
        <fullName evidence="7">BHLH domain-containing protein</fullName>
    </recommendedName>
</protein>
<keyword evidence="2" id="KW-0805">Transcription regulation</keyword>
<feature type="compositionally biased region" description="Low complexity" evidence="6">
    <location>
        <begin position="459"/>
        <end position="474"/>
    </location>
</feature>
<dbReference type="GO" id="GO:0046983">
    <property type="term" value="F:protein dimerization activity"/>
    <property type="evidence" value="ECO:0007669"/>
    <property type="project" value="InterPro"/>
</dbReference>
<feature type="region of interest" description="Disordered" evidence="6">
    <location>
        <begin position="652"/>
        <end position="710"/>
    </location>
</feature>
<name>A0A409XIM3_PSICY</name>
<comment type="caution">
    <text evidence="8">The sequence shown here is derived from an EMBL/GenBank/DDBJ whole genome shotgun (WGS) entry which is preliminary data.</text>
</comment>
<dbReference type="Proteomes" id="UP000283269">
    <property type="component" value="Unassembled WGS sequence"/>
</dbReference>
<dbReference type="PANTHER" id="PTHR15741">
    <property type="entry name" value="BASIC HELIX-LOOP-HELIX ZIP TRANSCRIPTION FACTOR"/>
    <property type="match status" value="1"/>
</dbReference>
<accession>A0A409XIM3</accession>
<feature type="compositionally biased region" description="Polar residues" evidence="6">
    <location>
        <begin position="165"/>
        <end position="174"/>
    </location>
</feature>
<feature type="compositionally biased region" description="Low complexity" evidence="6">
    <location>
        <begin position="943"/>
        <end position="955"/>
    </location>
</feature>
<evidence type="ECO:0000256" key="1">
    <source>
        <dbReference type="ARBA" id="ARBA00004123"/>
    </source>
</evidence>
<feature type="compositionally biased region" description="Basic and acidic residues" evidence="6">
    <location>
        <begin position="966"/>
        <end position="977"/>
    </location>
</feature>
<keyword evidence="9" id="KW-1185">Reference proteome</keyword>
<feature type="domain" description="BHLH" evidence="7">
    <location>
        <begin position="960"/>
        <end position="1054"/>
    </location>
</feature>
<evidence type="ECO:0000313" key="8">
    <source>
        <dbReference type="EMBL" id="PPQ90607.1"/>
    </source>
</evidence>
<dbReference type="SMART" id="SM00353">
    <property type="entry name" value="HLH"/>
    <property type="match status" value="1"/>
</dbReference>
<feature type="region of interest" description="Disordered" evidence="6">
    <location>
        <begin position="125"/>
        <end position="174"/>
    </location>
</feature>
<feature type="compositionally biased region" description="Low complexity" evidence="6">
    <location>
        <begin position="234"/>
        <end position="246"/>
    </location>
</feature>